<reference evidence="4" key="1">
    <citation type="submission" date="2025-08" db="UniProtKB">
        <authorList>
            <consortium name="RefSeq"/>
        </authorList>
    </citation>
    <scope>IDENTIFICATION</scope>
</reference>
<dbReference type="InterPro" id="IPR000719">
    <property type="entry name" value="Prot_kinase_dom"/>
</dbReference>
<keyword evidence="3" id="KW-1185">Reference proteome</keyword>
<evidence type="ECO:0000259" key="2">
    <source>
        <dbReference type="PROSITE" id="PS50011"/>
    </source>
</evidence>
<dbReference type="AlphaFoldDB" id="A0A6J1DXS6"/>
<evidence type="ECO:0000313" key="3">
    <source>
        <dbReference type="Proteomes" id="UP000504603"/>
    </source>
</evidence>
<dbReference type="PANTHER" id="PTHR10566">
    <property type="entry name" value="CHAPERONE-ACTIVITY OF BC1 COMPLEX CABC1 -RELATED"/>
    <property type="match status" value="1"/>
</dbReference>
<sequence>MLLLSSPSSSSFSAIVEFKRHPLFHFHVSPTFRISLSPRRIFLRCAANGTTAVDSFTEKSGYLFDLSEYEAESLAEYSVSKIAAIYRRKPLVVLRRFLQVGSTFGRWFGLRFIDDLRERSDLMFEVRAAELRNILVELGPAYIKVAQAISSRADLIPPSYLDELSLLQDQIAPFSSELAFDTIERELNIPLDELFSEISPEPTAAASLGQVYKARLRHNGQVVAVKVQRPGVQAAISLDILILRYLAAVFRKVAKLNTDLQAVVDEWATSLFKEMDYRREAKNGRKFRQLYGSLPDVLVPQMLMEHTTRRVLTMEWVKGQKLTEVNDLYLVEVGVYCSFNQLLEYGFYHADPHPGNLLRTSDGKLAYLDFGMMGEFKQELRDGFIEACLHLVNRDFDALAKDFVTLGLLPPTADKQAVTQALTAIFQNAVSKGVRSISFGDLLGNLGTTMYKFKFRIPSYFSLVIRSLAVLEGIAVSFNPNYKVLGSTYPWIARKVLTDNSPKLKSSLLSLLYKEGIFRIDRLESLVIESLRARTEKSSVRKDVEDQGNRIVVKEVLSFALSEKGSFLRDLLLQEIAKGLDALGLAALDSITSMTAARIPFGSSTSVSVMTNEDVNNLRTLGRLILLLSGSQENLSNQVTLQGASKNQITGLDEASIREILSILSVIPELPPESQQQMLNLPAEVARRLISRVAARTIRRMWSFG</sequence>
<dbReference type="PROSITE" id="PS50011">
    <property type="entry name" value="PROTEIN_KINASE_DOM"/>
    <property type="match status" value="1"/>
</dbReference>
<dbReference type="GO" id="GO:0005524">
    <property type="term" value="F:ATP binding"/>
    <property type="evidence" value="ECO:0007669"/>
    <property type="project" value="InterPro"/>
</dbReference>
<dbReference type="PANTHER" id="PTHR10566:SF119">
    <property type="entry name" value="OS04G0640500 PROTEIN"/>
    <property type="match status" value="1"/>
</dbReference>
<dbReference type="Gene3D" id="1.10.510.10">
    <property type="entry name" value="Transferase(Phosphotransferase) domain 1"/>
    <property type="match status" value="1"/>
</dbReference>
<name>A0A6J1DXS6_MOMCH</name>
<feature type="domain" description="Protein kinase" evidence="2">
    <location>
        <begin position="197"/>
        <end position="531"/>
    </location>
</feature>
<dbReference type="GO" id="GO:0004672">
    <property type="term" value="F:protein kinase activity"/>
    <property type="evidence" value="ECO:0007669"/>
    <property type="project" value="InterPro"/>
</dbReference>
<accession>A0A6J1DXS6</accession>
<proteinExistence type="inferred from homology"/>
<evidence type="ECO:0000256" key="1">
    <source>
        <dbReference type="ARBA" id="ARBA00009670"/>
    </source>
</evidence>
<dbReference type="InterPro" id="IPR004147">
    <property type="entry name" value="ABC1_dom"/>
</dbReference>
<evidence type="ECO:0000313" key="4">
    <source>
        <dbReference type="RefSeq" id="XP_022158657.1"/>
    </source>
</evidence>
<organism evidence="3 4">
    <name type="scientific">Momordica charantia</name>
    <name type="common">Bitter gourd</name>
    <name type="synonym">Balsam pear</name>
    <dbReference type="NCBI Taxonomy" id="3673"/>
    <lineage>
        <taxon>Eukaryota</taxon>
        <taxon>Viridiplantae</taxon>
        <taxon>Streptophyta</taxon>
        <taxon>Embryophyta</taxon>
        <taxon>Tracheophyta</taxon>
        <taxon>Spermatophyta</taxon>
        <taxon>Magnoliopsida</taxon>
        <taxon>eudicotyledons</taxon>
        <taxon>Gunneridae</taxon>
        <taxon>Pentapetalae</taxon>
        <taxon>rosids</taxon>
        <taxon>fabids</taxon>
        <taxon>Cucurbitales</taxon>
        <taxon>Cucurbitaceae</taxon>
        <taxon>Momordiceae</taxon>
        <taxon>Momordica</taxon>
    </lineage>
</organism>
<keyword evidence="4" id="KW-0418">Kinase</keyword>
<dbReference type="RefSeq" id="XP_022158657.1">
    <property type="nucleotide sequence ID" value="XM_022302965.1"/>
</dbReference>
<protein>
    <submittedName>
        <fullName evidence="4">Uncharacterized aarF domain-containing protein kinase At1g71810, chloroplastic</fullName>
    </submittedName>
</protein>
<dbReference type="Proteomes" id="UP000504603">
    <property type="component" value="Unplaced"/>
</dbReference>
<dbReference type="InterPro" id="IPR011009">
    <property type="entry name" value="Kinase-like_dom_sf"/>
</dbReference>
<dbReference type="KEGG" id="mcha:111025120"/>
<dbReference type="GeneID" id="111025120"/>
<gene>
    <name evidence="4" type="primary">LOC111025120</name>
</gene>
<dbReference type="SUPFAM" id="SSF56112">
    <property type="entry name" value="Protein kinase-like (PK-like)"/>
    <property type="match status" value="1"/>
</dbReference>
<comment type="similarity">
    <text evidence="1">Belongs to the protein kinase superfamily. ADCK protein kinase family.</text>
</comment>
<dbReference type="OrthoDB" id="427480at2759"/>
<keyword evidence="4" id="KW-0808">Transferase</keyword>
<dbReference type="CDD" id="cd05121">
    <property type="entry name" value="ABC1_ADCK3-like"/>
    <property type="match status" value="1"/>
</dbReference>
<dbReference type="Pfam" id="PF03109">
    <property type="entry name" value="ABC1"/>
    <property type="match status" value="1"/>
</dbReference>
<dbReference type="InterPro" id="IPR050154">
    <property type="entry name" value="UbiB_kinase"/>
</dbReference>